<dbReference type="GO" id="GO:0046015">
    <property type="term" value="P:regulation of transcription by glucose"/>
    <property type="evidence" value="ECO:0007669"/>
    <property type="project" value="TreeGrafter"/>
</dbReference>
<dbReference type="AlphaFoldDB" id="A0AAV7IYR5"/>
<evidence type="ECO:0000256" key="9">
    <source>
        <dbReference type="RuleBase" id="RU365074"/>
    </source>
</evidence>
<dbReference type="InterPro" id="IPR007823">
    <property type="entry name" value="RRP8"/>
</dbReference>
<evidence type="ECO:0000256" key="10">
    <source>
        <dbReference type="SAM" id="MobiDB-lite"/>
    </source>
</evidence>
<dbReference type="GO" id="GO:0006364">
    <property type="term" value="P:rRNA processing"/>
    <property type="evidence" value="ECO:0007669"/>
    <property type="project" value="UniProtKB-UniRule"/>
</dbReference>
<dbReference type="InterPro" id="IPR029063">
    <property type="entry name" value="SAM-dependent_MTases_sf"/>
</dbReference>
<dbReference type="Gene3D" id="3.40.50.150">
    <property type="entry name" value="Vaccinia Virus protein VP39"/>
    <property type="match status" value="1"/>
</dbReference>
<evidence type="ECO:0000256" key="1">
    <source>
        <dbReference type="ARBA" id="ARBA00004604"/>
    </source>
</evidence>
<comment type="function">
    <text evidence="9">Probable methyltransferase required to silence rDNA.</text>
</comment>
<dbReference type="InterPro" id="IPR042036">
    <property type="entry name" value="RRP8_N"/>
</dbReference>
<feature type="compositionally biased region" description="Basic and acidic residues" evidence="10">
    <location>
        <begin position="63"/>
        <end position="76"/>
    </location>
</feature>
<keyword evidence="6 9" id="KW-0808">Transferase</keyword>
<evidence type="ECO:0000256" key="2">
    <source>
        <dbReference type="ARBA" id="ARBA00006301"/>
    </source>
</evidence>
<feature type="compositionally biased region" description="Low complexity" evidence="10">
    <location>
        <begin position="8"/>
        <end position="17"/>
    </location>
</feature>
<dbReference type="EC" id="2.1.1.-" evidence="9"/>
<evidence type="ECO:0000256" key="6">
    <source>
        <dbReference type="ARBA" id="ARBA00022679"/>
    </source>
</evidence>
<comment type="similarity">
    <text evidence="2 9">Belongs to the methyltransferase superfamily. RRP8 family.</text>
</comment>
<evidence type="ECO:0000256" key="3">
    <source>
        <dbReference type="ARBA" id="ARBA00020203"/>
    </source>
</evidence>
<dbReference type="GO" id="GO:0000183">
    <property type="term" value="P:rDNA heterochromatin formation"/>
    <property type="evidence" value="ECO:0007669"/>
    <property type="project" value="TreeGrafter"/>
</dbReference>
<feature type="non-terminal residue" evidence="11">
    <location>
        <position position="289"/>
    </location>
</feature>
<evidence type="ECO:0000256" key="7">
    <source>
        <dbReference type="ARBA" id="ARBA00022691"/>
    </source>
</evidence>
<keyword evidence="12" id="KW-1185">Reference proteome</keyword>
<evidence type="ECO:0000256" key="8">
    <source>
        <dbReference type="ARBA" id="ARBA00023242"/>
    </source>
</evidence>
<evidence type="ECO:0000256" key="5">
    <source>
        <dbReference type="ARBA" id="ARBA00022603"/>
    </source>
</evidence>
<keyword evidence="7 9" id="KW-0949">S-adenosyl-L-methionine</keyword>
<evidence type="ECO:0000313" key="12">
    <source>
        <dbReference type="Proteomes" id="UP000826195"/>
    </source>
</evidence>
<dbReference type="GO" id="GO:0005730">
    <property type="term" value="C:nucleolus"/>
    <property type="evidence" value="ECO:0007669"/>
    <property type="project" value="UniProtKB-SubCell"/>
</dbReference>
<dbReference type="GO" id="GO:0032259">
    <property type="term" value="P:methylation"/>
    <property type="evidence" value="ECO:0007669"/>
    <property type="project" value="UniProtKB-KW"/>
</dbReference>
<accession>A0AAV7IYR5</accession>
<evidence type="ECO:0000313" key="11">
    <source>
        <dbReference type="EMBL" id="KAH0562759.1"/>
    </source>
</evidence>
<dbReference type="GO" id="GO:0008168">
    <property type="term" value="F:methyltransferase activity"/>
    <property type="evidence" value="ECO:0007669"/>
    <property type="project" value="UniProtKB-KW"/>
</dbReference>
<dbReference type="PANTHER" id="PTHR12787:SF0">
    <property type="entry name" value="RIBOSOMAL RNA-PROCESSING PROTEIN 8"/>
    <property type="match status" value="1"/>
</dbReference>
<dbReference type="GO" id="GO:0005677">
    <property type="term" value="C:chromatin silencing complex"/>
    <property type="evidence" value="ECO:0007669"/>
    <property type="project" value="TreeGrafter"/>
</dbReference>
<proteinExistence type="inferred from homology"/>
<gene>
    <name evidence="11" type="ORF">KQX54_001160</name>
</gene>
<feature type="region of interest" description="Disordered" evidence="10">
    <location>
        <begin position="1"/>
        <end position="82"/>
    </location>
</feature>
<keyword evidence="4 9" id="KW-0698">rRNA processing</keyword>
<dbReference type="SUPFAM" id="SSF53335">
    <property type="entry name" value="S-adenosyl-L-methionine-dependent methyltransferases"/>
    <property type="match status" value="1"/>
</dbReference>
<dbReference type="GO" id="GO:0033553">
    <property type="term" value="C:rDNA heterochromatin"/>
    <property type="evidence" value="ECO:0007669"/>
    <property type="project" value="TreeGrafter"/>
</dbReference>
<evidence type="ECO:0000256" key="4">
    <source>
        <dbReference type="ARBA" id="ARBA00022552"/>
    </source>
</evidence>
<dbReference type="PANTHER" id="PTHR12787">
    <property type="entry name" value="RIBOSOMAL RNA-PROCESSING PROTEIN 8"/>
    <property type="match status" value="1"/>
</dbReference>
<dbReference type="FunFam" id="1.10.10.2150:FF:000001">
    <property type="entry name" value="Ribosomal RNA-processing protein 8"/>
    <property type="match status" value="1"/>
</dbReference>
<comment type="subcellular location">
    <subcellularLocation>
        <location evidence="1 9">Nucleus</location>
        <location evidence="1 9">Nucleolus</location>
    </subcellularLocation>
</comment>
<dbReference type="Pfam" id="PF05148">
    <property type="entry name" value="Methyltransf_8"/>
    <property type="match status" value="1"/>
</dbReference>
<dbReference type="Proteomes" id="UP000826195">
    <property type="component" value="Unassembled WGS sequence"/>
</dbReference>
<comment type="caution">
    <text evidence="11">The sequence shown here is derived from an EMBL/GenBank/DDBJ whole genome shotgun (WGS) entry which is preliminary data.</text>
</comment>
<reference evidence="11 12" key="1">
    <citation type="journal article" date="2021" name="J. Hered.">
        <title>A chromosome-level genome assembly of the parasitoid wasp, Cotesia glomerata (Hymenoptera: Braconidae).</title>
        <authorList>
            <person name="Pinto B.J."/>
            <person name="Weis J.J."/>
            <person name="Gamble T."/>
            <person name="Ode P.J."/>
            <person name="Paul R."/>
            <person name="Zaspel J.M."/>
        </authorList>
    </citation>
    <scope>NUCLEOTIDE SEQUENCE [LARGE SCALE GENOMIC DNA]</scope>
    <source>
        <strain evidence="11">CgM1</strain>
    </source>
</reference>
<organism evidence="11 12">
    <name type="scientific">Cotesia glomerata</name>
    <name type="common">Lepidopteran parasitic wasp</name>
    <name type="synonym">Apanteles glomeratus</name>
    <dbReference type="NCBI Taxonomy" id="32391"/>
    <lineage>
        <taxon>Eukaryota</taxon>
        <taxon>Metazoa</taxon>
        <taxon>Ecdysozoa</taxon>
        <taxon>Arthropoda</taxon>
        <taxon>Hexapoda</taxon>
        <taxon>Insecta</taxon>
        <taxon>Pterygota</taxon>
        <taxon>Neoptera</taxon>
        <taxon>Endopterygota</taxon>
        <taxon>Hymenoptera</taxon>
        <taxon>Apocrita</taxon>
        <taxon>Ichneumonoidea</taxon>
        <taxon>Braconidae</taxon>
        <taxon>Microgastrinae</taxon>
        <taxon>Cotesia</taxon>
    </lineage>
</organism>
<dbReference type="GO" id="GO:0042149">
    <property type="term" value="P:cellular response to glucose starvation"/>
    <property type="evidence" value="ECO:0007669"/>
    <property type="project" value="TreeGrafter"/>
</dbReference>
<keyword evidence="5 9" id="KW-0489">Methyltransferase</keyword>
<protein>
    <recommendedName>
        <fullName evidence="3 9">Ribosomal RNA-processing protein 8</fullName>
        <ecNumber evidence="9">2.1.1.-</ecNumber>
    </recommendedName>
</protein>
<feature type="compositionally biased region" description="Basic residues" evidence="10">
    <location>
        <begin position="37"/>
        <end position="53"/>
    </location>
</feature>
<dbReference type="EMBL" id="JAHXZJ010000014">
    <property type="protein sequence ID" value="KAH0562759.1"/>
    <property type="molecule type" value="Genomic_DNA"/>
</dbReference>
<dbReference type="Gene3D" id="1.10.10.2150">
    <property type="entry name" value="Ribosomal RNA-processing protein 8, N-terminal domain"/>
    <property type="match status" value="1"/>
</dbReference>
<sequence length="289" mass="33011">MKIKKNNKSLLKSPKGSPSKKKKSNDVNSNKDVKQKGISKKKNKIRKNSKNKKTTNNEVTLHQTEKTQNKINESEVHNNINKNKIRELLKQKKKGTSNPTNNSETLRERIISQLRASRFRFLNDTLYNNDSSESRKMFKEDPSAFKAYHKGYQYQVEQWSLNPLDVIINAVKKMPKEYVIADFGCGEGRLADSVKQKVHSLDLVAVNDKIIACDMAHTPLLTNGINAVVFCLSLMGTNLVDYILEANRVLKMDGTLKIAEISSRFDDVNEFVNLLMSYGFKNTWTDIDH</sequence>
<keyword evidence="8 9" id="KW-0539">Nucleus</keyword>
<name>A0AAV7IYR5_COTGL</name>